<protein>
    <submittedName>
        <fullName evidence="1">Uncharacterized protein</fullName>
    </submittedName>
</protein>
<keyword evidence="2" id="KW-1185">Reference proteome</keyword>
<name>A0ACD1GSM7_9EURO</name>
<evidence type="ECO:0000313" key="2">
    <source>
        <dbReference type="Proteomes" id="UP000249661"/>
    </source>
</evidence>
<reference evidence="1" key="1">
    <citation type="submission" date="2018-02" db="EMBL/GenBank/DDBJ databases">
        <title>The genomes of Aspergillus section Nigri reveals drivers in fungal speciation.</title>
        <authorList>
            <consortium name="DOE Joint Genome Institute"/>
            <person name="Vesth T.C."/>
            <person name="Nybo J."/>
            <person name="Theobald S."/>
            <person name="Brandl J."/>
            <person name="Frisvad J.C."/>
            <person name="Nielsen K.F."/>
            <person name="Lyhne E.K."/>
            <person name="Kogle M.E."/>
            <person name="Kuo A."/>
            <person name="Riley R."/>
            <person name="Clum A."/>
            <person name="Nolan M."/>
            <person name="Lipzen A."/>
            <person name="Salamov A."/>
            <person name="Henrissat B."/>
            <person name="Wiebenga A."/>
            <person name="De vries R.P."/>
            <person name="Grigoriev I.V."/>
            <person name="Mortensen U.H."/>
            <person name="Andersen M.R."/>
            <person name="Baker S.E."/>
        </authorList>
    </citation>
    <scope>NUCLEOTIDE SEQUENCE</scope>
    <source>
        <strain evidence="1">CBS 121060</strain>
    </source>
</reference>
<evidence type="ECO:0000313" key="1">
    <source>
        <dbReference type="EMBL" id="RAH64375.1"/>
    </source>
</evidence>
<accession>A0ACD1GSM7</accession>
<organism evidence="1 2">
    <name type="scientific">Aspergillus aculeatinus CBS 121060</name>
    <dbReference type="NCBI Taxonomy" id="1448322"/>
    <lineage>
        <taxon>Eukaryota</taxon>
        <taxon>Fungi</taxon>
        <taxon>Dikarya</taxon>
        <taxon>Ascomycota</taxon>
        <taxon>Pezizomycotina</taxon>
        <taxon>Eurotiomycetes</taxon>
        <taxon>Eurotiomycetidae</taxon>
        <taxon>Eurotiales</taxon>
        <taxon>Aspergillaceae</taxon>
        <taxon>Aspergillus</taxon>
        <taxon>Aspergillus subgen. Circumdati</taxon>
    </lineage>
</organism>
<dbReference type="EMBL" id="KZ825013">
    <property type="protein sequence ID" value="RAH64375.1"/>
    <property type="molecule type" value="Genomic_DNA"/>
</dbReference>
<sequence>MINCVARLYGFCTACPDNLQSVHQTGRLPPPSPTNPEQPLKTFTIVDIGDSQGVDLQRFATTFGDVPSELIVQDLRSPGDSIRGLDKWCMISLHCSQSKVRAESALLLFGVEFCFCFPAFLSSRIIHERNSRSESPLPQIDPARLERRSSWEVPVEHGAGDGSTLAAVDQ</sequence>
<dbReference type="Proteomes" id="UP000249661">
    <property type="component" value="Unassembled WGS sequence"/>
</dbReference>
<gene>
    <name evidence="1" type="ORF">BO66DRAFT_242344</name>
</gene>
<proteinExistence type="predicted"/>